<dbReference type="RefSeq" id="WP_294564084.1">
    <property type="nucleotide sequence ID" value="NZ_CADCTE010000024.1"/>
</dbReference>
<dbReference type="InterPro" id="IPR043322">
    <property type="entry name" value="CtBP"/>
</dbReference>
<evidence type="ECO:0000256" key="2">
    <source>
        <dbReference type="ARBA" id="ARBA00023002"/>
    </source>
</evidence>
<protein>
    <submittedName>
        <fullName evidence="7">D-3-phosphoglycerate dehydrogenase</fullName>
        <ecNumber evidence="7">1.1.1.95</ecNumber>
    </submittedName>
</protein>
<dbReference type="GO" id="GO:0004617">
    <property type="term" value="F:phosphoglycerate dehydrogenase activity"/>
    <property type="evidence" value="ECO:0007669"/>
    <property type="project" value="UniProtKB-EC"/>
</dbReference>
<dbReference type="PROSITE" id="PS00670">
    <property type="entry name" value="D_2_HYDROXYACID_DH_2"/>
    <property type="match status" value="1"/>
</dbReference>
<accession>A0A6J4H9N1</accession>
<dbReference type="InterPro" id="IPR029753">
    <property type="entry name" value="D-isomer_DH_CS"/>
</dbReference>
<dbReference type="InterPro" id="IPR006139">
    <property type="entry name" value="D-isomer_2_OHA_DH_cat_dom"/>
</dbReference>
<evidence type="ECO:0000313" key="7">
    <source>
        <dbReference type="EMBL" id="CAA9217105.1"/>
    </source>
</evidence>
<dbReference type="InterPro" id="IPR006140">
    <property type="entry name" value="D-isomer_DH_NAD-bd"/>
</dbReference>
<name>A0A6J4H9N1_9MICC</name>
<dbReference type="InterPro" id="IPR050418">
    <property type="entry name" value="D-iso_2-hydroxyacid_DH_PdxB"/>
</dbReference>
<evidence type="ECO:0000256" key="1">
    <source>
        <dbReference type="ARBA" id="ARBA00005854"/>
    </source>
</evidence>
<dbReference type="SUPFAM" id="SSF52283">
    <property type="entry name" value="Formate/glycerate dehydrogenase catalytic domain-like"/>
    <property type="match status" value="1"/>
</dbReference>
<proteinExistence type="inferred from homology"/>
<keyword evidence="2 4" id="KW-0560">Oxidoreductase</keyword>
<dbReference type="PROSITE" id="PS00671">
    <property type="entry name" value="D_2_HYDROXYACID_DH_3"/>
    <property type="match status" value="1"/>
</dbReference>
<evidence type="ECO:0000256" key="4">
    <source>
        <dbReference type="RuleBase" id="RU003719"/>
    </source>
</evidence>
<dbReference type="GO" id="GO:0051287">
    <property type="term" value="F:NAD binding"/>
    <property type="evidence" value="ECO:0007669"/>
    <property type="project" value="InterPro"/>
</dbReference>
<evidence type="ECO:0000256" key="3">
    <source>
        <dbReference type="ARBA" id="ARBA00023027"/>
    </source>
</evidence>
<dbReference type="InterPro" id="IPR036291">
    <property type="entry name" value="NAD(P)-bd_dom_sf"/>
</dbReference>
<gene>
    <name evidence="7" type="ORF">AVDCRST_MAG83-277</name>
</gene>
<dbReference type="EMBL" id="CADCTE010000024">
    <property type="protein sequence ID" value="CAA9217105.1"/>
    <property type="molecule type" value="Genomic_DNA"/>
</dbReference>
<feature type="domain" description="D-isomer specific 2-hydroxyacid dehydrogenase catalytic" evidence="5">
    <location>
        <begin position="25"/>
        <end position="323"/>
    </location>
</feature>
<dbReference type="Gene3D" id="3.40.50.720">
    <property type="entry name" value="NAD(P)-binding Rossmann-like Domain"/>
    <property type="match status" value="2"/>
</dbReference>
<dbReference type="AlphaFoldDB" id="A0A6J4H9N1"/>
<dbReference type="EC" id="1.1.1.95" evidence="7"/>
<sequence length="336" mass="36111">MSTSAPGVRPVAAYTDRDDVDVTAGAALLRDNGFDVRYLDTQDPAAIRKGAADAAALLVGYAHIDADLIGSLPNLRIIALMSMGYNNIDLDAARRRGIWVTNIPGAATEEVAAHTLALTLALTRDLAFYLDAARNGRWNSRNEAPPVRLSCKRLGLIGLGRIGQRFGALARHTFADVVGYDPLLAETPEAAAALRSAGIRRTGFDEVLETSDVVSLHVPLTEATDKLINQASLRRMRPGSYLVNVSRGQLLDVPAVVDALDSARLAGVAVDVLEEEPPPAAHPLLTHPRALVTPHVAYLSDVTEAEYVRQQAQNVLSWRRDGAPDAPLFPLERVQA</sequence>
<dbReference type="Pfam" id="PF00389">
    <property type="entry name" value="2-Hacid_dh"/>
    <property type="match status" value="1"/>
</dbReference>
<dbReference type="SUPFAM" id="SSF51735">
    <property type="entry name" value="NAD(P)-binding Rossmann-fold domains"/>
    <property type="match status" value="1"/>
</dbReference>
<feature type="domain" description="D-isomer specific 2-hydroxyacid dehydrogenase NAD-binding" evidence="6">
    <location>
        <begin position="116"/>
        <end position="297"/>
    </location>
</feature>
<dbReference type="PANTHER" id="PTHR43761">
    <property type="entry name" value="D-ISOMER SPECIFIC 2-HYDROXYACID DEHYDROGENASE FAMILY PROTEIN (AFU_ORTHOLOGUE AFUA_1G13630)"/>
    <property type="match status" value="1"/>
</dbReference>
<keyword evidence="3" id="KW-0520">NAD</keyword>
<dbReference type="Pfam" id="PF02826">
    <property type="entry name" value="2-Hacid_dh_C"/>
    <property type="match status" value="1"/>
</dbReference>
<comment type="similarity">
    <text evidence="1 4">Belongs to the D-isomer specific 2-hydroxyacid dehydrogenase family.</text>
</comment>
<dbReference type="CDD" id="cd05299">
    <property type="entry name" value="CtBP_dh"/>
    <property type="match status" value="1"/>
</dbReference>
<evidence type="ECO:0000259" key="5">
    <source>
        <dbReference type="Pfam" id="PF00389"/>
    </source>
</evidence>
<dbReference type="GO" id="GO:0003714">
    <property type="term" value="F:transcription corepressor activity"/>
    <property type="evidence" value="ECO:0007669"/>
    <property type="project" value="InterPro"/>
</dbReference>
<dbReference type="PANTHER" id="PTHR43761:SF1">
    <property type="entry name" value="D-ISOMER SPECIFIC 2-HYDROXYACID DEHYDROGENASE CATALYTIC DOMAIN-CONTAINING PROTEIN-RELATED"/>
    <property type="match status" value="1"/>
</dbReference>
<evidence type="ECO:0000259" key="6">
    <source>
        <dbReference type="Pfam" id="PF02826"/>
    </source>
</evidence>
<reference evidence="7" key="1">
    <citation type="submission" date="2020-02" db="EMBL/GenBank/DDBJ databases">
        <authorList>
            <person name="Meier V. D."/>
        </authorList>
    </citation>
    <scope>NUCLEOTIDE SEQUENCE</scope>
    <source>
        <strain evidence="7">AVDCRST_MAG83</strain>
    </source>
</reference>
<organism evidence="7">
    <name type="scientific">uncultured Arthrobacter sp</name>
    <dbReference type="NCBI Taxonomy" id="114050"/>
    <lineage>
        <taxon>Bacteria</taxon>
        <taxon>Bacillati</taxon>
        <taxon>Actinomycetota</taxon>
        <taxon>Actinomycetes</taxon>
        <taxon>Micrococcales</taxon>
        <taxon>Micrococcaceae</taxon>
        <taxon>Arthrobacter</taxon>
        <taxon>environmental samples</taxon>
    </lineage>
</organism>